<proteinExistence type="inferred from homology"/>
<dbReference type="EMBL" id="VFIY01000015">
    <property type="protein sequence ID" value="TPD59089.1"/>
    <property type="molecule type" value="Genomic_DNA"/>
</dbReference>
<evidence type="ECO:0000313" key="6">
    <source>
        <dbReference type="EMBL" id="TPD59089.1"/>
    </source>
</evidence>
<dbReference type="Gene3D" id="3.40.50.1370">
    <property type="entry name" value="Aspartate/ornithine carbamoyltransferase"/>
    <property type="match status" value="2"/>
</dbReference>
<evidence type="ECO:0000313" key="7">
    <source>
        <dbReference type="Proteomes" id="UP000319148"/>
    </source>
</evidence>
<evidence type="ECO:0000256" key="2">
    <source>
        <dbReference type="ARBA" id="ARBA00022679"/>
    </source>
</evidence>
<dbReference type="PROSITE" id="PS00097">
    <property type="entry name" value="CARBAMOYLTRANSFERASE"/>
    <property type="match status" value="1"/>
</dbReference>
<dbReference type="PANTHER" id="PTHR45753:SF6">
    <property type="entry name" value="ASPARTATE CARBAMOYLTRANSFERASE"/>
    <property type="match status" value="1"/>
</dbReference>
<dbReference type="OrthoDB" id="9774690at2"/>
<dbReference type="UniPathway" id="UPA00070">
    <property type="reaction ID" value="UER00116"/>
</dbReference>
<evidence type="ECO:0000256" key="3">
    <source>
        <dbReference type="RuleBase" id="RU003634"/>
    </source>
</evidence>
<dbReference type="Proteomes" id="UP000319148">
    <property type="component" value="Unassembled WGS sequence"/>
</dbReference>
<gene>
    <name evidence="6" type="ORF">FIV46_12710</name>
</gene>
<comment type="similarity">
    <text evidence="3">Belongs to the aspartate/ornithine carbamoyltransferase superfamily.</text>
</comment>
<dbReference type="GO" id="GO:0044205">
    <property type="term" value="P:'de novo' UMP biosynthetic process"/>
    <property type="evidence" value="ECO:0007669"/>
    <property type="project" value="UniProtKB-UniPathway"/>
</dbReference>
<dbReference type="GO" id="GO:0005829">
    <property type="term" value="C:cytosol"/>
    <property type="evidence" value="ECO:0007669"/>
    <property type="project" value="TreeGrafter"/>
</dbReference>
<dbReference type="GO" id="GO:0016743">
    <property type="term" value="F:carboxyl- or carbamoyltransferase activity"/>
    <property type="evidence" value="ECO:0007669"/>
    <property type="project" value="InterPro"/>
</dbReference>
<dbReference type="Pfam" id="PF02729">
    <property type="entry name" value="OTCace_N"/>
    <property type="match status" value="1"/>
</dbReference>
<dbReference type="InterPro" id="IPR036901">
    <property type="entry name" value="Asp/Orn_carbamoylTrfase_sf"/>
</dbReference>
<sequence>MVNAEKAITEGAAAFDRERPDIYGDAHPRDLLRAITEEHEHLQALANRHVASAAQFDRDQLLQLFRLAAKYEANPDRFLTPIKPLSGKLLISAFYEPSTRTRLSFESAWHRLGGDIMSITDRTTTGIAKGESLSDVAEMFNNYGDCVVLRDSNEDSVMQMMRSLRIPIINAGNGTDEHPTQAMSDLYTILKWRPALLEEKPEDRIKIGIIGVPRRMRTVRSLLKLLSRFPGMIDEVVVIHDGQDKELYSPQQRERLMKDGLKLRESTDLAAELPELDVVYINAIAWVKDDFEVMGNNLKLNSKSPLKPSAIILHPLARGDELCTSLDDTPHNWYFAQARGAVFMRMALLTCMVQRTEMVMDVL</sequence>
<accession>A0A501PF63</accession>
<dbReference type="PANTHER" id="PTHR45753">
    <property type="entry name" value="ORNITHINE CARBAMOYLTRANSFERASE, MITOCHONDRIAL"/>
    <property type="match status" value="1"/>
</dbReference>
<dbReference type="AlphaFoldDB" id="A0A501PF63"/>
<dbReference type="SUPFAM" id="SSF53671">
    <property type="entry name" value="Aspartate/ornithine carbamoyltransferase"/>
    <property type="match status" value="1"/>
</dbReference>
<reference evidence="7" key="1">
    <citation type="submission" date="2019-06" db="EMBL/GenBank/DDBJ databases">
        <title>The complete genome of Emcibacter congregatus ZYLT.</title>
        <authorList>
            <person name="Zhao Z."/>
        </authorList>
    </citation>
    <scope>NUCLEOTIDE SEQUENCE [LARGE SCALE GENOMIC DNA]</scope>
    <source>
        <strain evidence="7">MCCC 1A06723</strain>
    </source>
</reference>
<evidence type="ECO:0000259" key="4">
    <source>
        <dbReference type="Pfam" id="PF00185"/>
    </source>
</evidence>
<organism evidence="6 7">
    <name type="scientific">Emcibacter nanhaiensis</name>
    <dbReference type="NCBI Taxonomy" id="1505037"/>
    <lineage>
        <taxon>Bacteria</taxon>
        <taxon>Pseudomonadati</taxon>
        <taxon>Pseudomonadota</taxon>
        <taxon>Alphaproteobacteria</taxon>
        <taxon>Emcibacterales</taxon>
        <taxon>Emcibacteraceae</taxon>
        <taxon>Emcibacter</taxon>
    </lineage>
</organism>
<keyword evidence="2 3" id="KW-0808">Transferase</keyword>
<dbReference type="PRINTS" id="PR00101">
    <property type="entry name" value="ATCASE"/>
</dbReference>
<dbReference type="InterPro" id="IPR006132">
    <property type="entry name" value="Asp/Orn_carbamoyltranf_P-bd"/>
</dbReference>
<comment type="caution">
    <text evidence="6">The sequence shown here is derived from an EMBL/GenBank/DDBJ whole genome shotgun (WGS) entry which is preliminary data.</text>
</comment>
<dbReference type="GO" id="GO:0006520">
    <property type="term" value="P:amino acid metabolic process"/>
    <property type="evidence" value="ECO:0007669"/>
    <property type="project" value="InterPro"/>
</dbReference>
<dbReference type="InterPro" id="IPR006131">
    <property type="entry name" value="Asp_carbamoyltransf_Asp/Orn-bd"/>
</dbReference>
<feature type="domain" description="Aspartate/ornithine carbamoyltransferase carbamoyl-P binding" evidence="5">
    <location>
        <begin position="48"/>
        <end position="190"/>
    </location>
</feature>
<dbReference type="InterPro" id="IPR006130">
    <property type="entry name" value="Asp/Orn_carbamoylTrfase"/>
</dbReference>
<keyword evidence="7" id="KW-1185">Reference proteome</keyword>
<evidence type="ECO:0000259" key="5">
    <source>
        <dbReference type="Pfam" id="PF02729"/>
    </source>
</evidence>
<evidence type="ECO:0000256" key="1">
    <source>
        <dbReference type="ARBA" id="ARBA00003822"/>
    </source>
</evidence>
<protein>
    <submittedName>
        <fullName evidence="6">Aspartate carbamoyltransferase</fullName>
    </submittedName>
</protein>
<name>A0A501PF63_9PROT</name>
<dbReference type="GO" id="GO:0016597">
    <property type="term" value="F:amino acid binding"/>
    <property type="evidence" value="ECO:0007669"/>
    <property type="project" value="InterPro"/>
</dbReference>
<feature type="domain" description="Aspartate/ornithine carbamoyltransferase Asp/Orn-binding" evidence="4">
    <location>
        <begin position="205"/>
        <end position="351"/>
    </location>
</feature>
<dbReference type="Pfam" id="PF00185">
    <property type="entry name" value="OTCace"/>
    <property type="match status" value="1"/>
</dbReference>
<dbReference type="PRINTS" id="PR00100">
    <property type="entry name" value="AOTCASE"/>
</dbReference>
<dbReference type="RefSeq" id="WP_139941308.1">
    <property type="nucleotide sequence ID" value="NZ_JBHSYP010000002.1"/>
</dbReference>
<comment type="function">
    <text evidence="1">Reversibly catalyzes the transfer of the carbamoyl group from carbamoyl phosphate (CP) to the N(epsilon) atom of ornithine (ORN) to produce L-citrulline.</text>
</comment>